<dbReference type="Proteomes" id="UP001597063">
    <property type="component" value="Unassembled WGS sequence"/>
</dbReference>
<reference evidence="4" key="1">
    <citation type="journal article" date="2019" name="Int. J. Syst. Evol. Microbiol.">
        <title>The Global Catalogue of Microorganisms (GCM) 10K type strain sequencing project: providing services to taxonomists for standard genome sequencing and annotation.</title>
        <authorList>
            <consortium name="The Broad Institute Genomics Platform"/>
            <consortium name="The Broad Institute Genome Sequencing Center for Infectious Disease"/>
            <person name="Wu L."/>
            <person name="Ma J."/>
        </authorList>
    </citation>
    <scope>NUCLEOTIDE SEQUENCE [LARGE SCALE GENOMIC DNA]</scope>
    <source>
        <strain evidence="4">JCM 9371</strain>
    </source>
</reference>
<dbReference type="SUPFAM" id="SSF46955">
    <property type="entry name" value="Putative DNA-binding domain"/>
    <property type="match status" value="1"/>
</dbReference>
<evidence type="ECO:0000313" key="4">
    <source>
        <dbReference type="Proteomes" id="UP001597063"/>
    </source>
</evidence>
<comment type="caution">
    <text evidence="3">The sequence shown here is derived from an EMBL/GenBank/DDBJ whole genome shotgun (WGS) entry which is preliminary data.</text>
</comment>
<sequence>MDDAWTITELAERAVAALAAGESVQVNGRVRDVPNERLIRWYTTIGLVDPPLGRRGRTALYGPRHLLQLVAVKRRQAAGRSIAEIQIELAAATDTTLEQIAALPPETTPSRDATPPTQDTPPRDVTLPARAKPLRKDAPPTKAAPSQDGTPPAEATPPRDDALPTQTTSLRNDAPPEEPALDGAPPAETAASRDDAPPTQGAPSRGGALPAEVASSQGRARSPRAGVPQDVTRAAAKAPQQHDSATETPTQRPFWAARPDVSYGPAASSVDYKPGDSAIGHGAIETEPSGSGAGHGAIEDEASDFGAGLGAAETEPGHSSAGHGVTGAETDRHTAQVGADFAGGRPDIVQGVRLAPDLTLLVEVPSLSADDLAAIKAAARPLLHELRRRGLAAAPDDLVALPAAHPRRSQ</sequence>
<dbReference type="InterPro" id="IPR000551">
    <property type="entry name" value="MerR-type_HTH_dom"/>
</dbReference>
<protein>
    <submittedName>
        <fullName evidence="3">MerR family transcriptional regulator</fullName>
    </submittedName>
</protein>
<name>A0ABW2XKL6_9ACTN</name>
<dbReference type="RefSeq" id="WP_242618911.1">
    <property type="nucleotide sequence ID" value="NZ_CAACUY010000004.1"/>
</dbReference>
<feature type="region of interest" description="Disordered" evidence="1">
    <location>
        <begin position="104"/>
        <end position="330"/>
    </location>
</feature>
<dbReference type="EMBL" id="JBHTGP010000006">
    <property type="protein sequence ID" value="MFD0685868.1"/>
    <property type="molecule type" value="Genomic_DNA"/>
</dbReference>
<gene>
    <name evidence="3" type="ORF">ACFQZM_15290</name>
</gene>
<dbReference type="InterPro" id="IPR009061">
    <property type="entry name" value="DNA-bd_dom_put_sf"/>
</dbReference>
<evidence type="ECO:0000256" key="1">
    <source>
        <dbReference type="SAM" id="MobiDB-lite"/>
    </source>
</evidence>
<keyword evidence="4" id="KW-1185">Reference proteome</keyword>
<accession>A0ABW2XKL6</accession>
<evidence type="ECO:0000259" key="2">
    <source>
        <dbReference type="Pfam" id="PF13411"/>
    </source>
</evidence>
<feature type="domain" description="HTH merR-type" evidence="2">
    <location>
        <begin position="36"/>
        <end position="90"/>
    </location>
</feature>
<evidence type="ECO:0000313" key="3">
    <source>
        <dbReference type="EMBL" id="MFD0685868.1"/>
    </source>
</evidence>
<feature type="compositionally biased region" description="Polar residues" evidence="1">
    <location>
        <begin position="241"/>
        <end position="251"/>
    </location>
</feature>
<dbReference type="Pfam" id="PF13411">
    <property type="entry name" value="MerR_1"/>
    <property type="match status" value="1"/>
</dbReference>
<organism evidence="3 4">
    <name type="scientific">Actinomadura fibrosa</name>
    <dbReference type="NCBI Taxonomy" id="111802"/>
    <lineage>
        <taxon>Bacteria</taxon>
        <taxon>Bacillati</taxon>
        <taxon>Actinomycetota</taxon>
        <taxon>Actinomycetes</taxon>
        <taxon>Streptosporangiales</taxon>
        <taxon>Thermomonosporaceae</taxon>
        <taxon>Actinomadura</taxon>
    </lineage>
</organism>
<proteinExistence type="predicted"/>
<dbReference type="Gene3D" id="1.10.1660.10">
    <property type="match status" value="1"/>
</dbReference>
<feature type="compositionally biased region" description="Polar residues" evidence="1">
    <location>
        <begin position="108"/>
        <end position="117"/>
    </location>
</feature>